<organism evidence="5 6">
    <name type="scientific">Amycolatopsis umgeniensis</name>
    <dbReference type="NCBI Taxonomy" id="336628"/>
    <lineage>
        <taxon>Bacteria</taxon>
        <taxon>Bacillati</taxon>
        <taxon>Actinomycetota</taxon>
        <taxon>Actinomycetes</taxon>
        <taxon>Pseudonocardiales</taxon>
        <taxon>Pseudonocardiaceae</taxon>
        <taxon>Amycolatopsis</taxon>
    </lineage>
</organism>
<keyword evidence="1" id="KW-0227">DNA damage</keyword>
<evidence type="ECO:0000259" key="4">
    <source>
        <dbReference type="Pfam" id="PF12705"/>
    </source>
</evidence>
<evidence type="ECO:0000313" key="5">
    <source>
        <dbReference type="EMBL" id="MBB5852300.1"/>
    </source>
</evidence>
<proteinExistence type="predicted"/>
<evidence type="ECO:0000256" key="1">
    <source>
        <dbReference type="ARBA" id="ARBA00022763"/>
    </source>
</evidence>
<dbReference type="InterPro" id="IPR038726">
    <property type="entry name" value="PDDEXK_AddAB-type"/>
</dbReference>
<keyword evidence="3" id="KW-0234">DNA repair</keyword>
<evidence type="ECO:0000256" key="2">
    <source>
        <dbReference type="ARBA" id="ARBA00022806"/>
    </source>
</evidence>
<keyword evidence="2" id="KW-0547">Nucleotide-binding</keyword>
<evidence type="ECO:0000313" key="6">
    <source>
        <dbReference type="Proteomes" id="UP000580861"/>
    </source>
</evidence>
<dbReference type="EMBL" id="JACHMX010000001">
    <property type="protein sequence ID" value="MBB5852300.1"/>
    <property type="molecule type" value="Genomic_DNA"/>
</dbReference>
<reference evidence="5 6" key="1">
    <citation type="submission" date="2020-08" db="EMBL/GenBank/DDBJ databases">
        <title>Sequencing the genomes of 1000 actinobacteria strains.</title>
        <authorList>
            <person name="Klenk H.-P."/>
        </authorList>
    </citation>
    <scope>NUCLEOTIDE SEQUENCE [LARGE SCALE GENOMIC DNA]</scope>
    <source>
        <strain evidence="5 6">DSM 45272</strain>
    </source>
</reference>
<keyword evidence="2" id="KW-0378">Hydrolase</keyword>
<dbReference type="Pfam" id="PF12705">
    <property type="entry name" value="PDDEXK_1"/>
    <property type="match status" value="1"/>
</dbReference>
<evidence type="ECO:0000256" key="3">
    <source>
        <dbReference type="ARBA" id="ARBA00023204"/>
    </source>
</evidence>
<dbReference type="AlphaFoldDB" id="A0A841B0F8"/>
<accession>A0A841B0F8</accession>
<keyword evidence="2" id="KW-0067">ATP-binding</keyword>
<name>A0A841B0F8_9PSEU</name>
<dbReference type="RefSeq" id="WP_221471093.1">
    <property type="nucleotide sequence ID" value="NZ_JACHMX010000001.1"/>
</dbReference>
<dbReference type="GO" id="GO:0006281">
    <property type="term" value="P:DNA repair"/>
    <property type="evidence" value="ECO:0007669"/>
    <property type="project" value="UniProtKB-KW"/>
</dbReference>
<dbReference type="Proteomes" id="UP000580861">
    <property type="component" value="Unassembled WGS sequence"/>
</dbReference>
<sequence>MRVGASDTGSAGCPRALAHKARRRAEIRRSTWTDFTLGPLMAAADLSEFSGRDDAAVIDELARTRGTFGTDRPPAHPGLVAWSIEAFRNYRAAWQAHQDAMHTPCPIPVRFPWTISHRRDPVDERGVQRYEQTCWGRRYRSEDDSIREMWLMGLTAPAERPEIVTTAAANVATFGGGTAPDRVRVVLFGARSPVAMPVLEWTSAQVRQQAQDLIAPRLLEIVDGTARRAGRNCAECPDTPDCAALPSAELLPKVPPVPGPRRTLSVTDLRYHQGCPARYHLQRQLKLRDTALVEGQPIQIGRAVDATLRIRHTGHPSRCTPGDPAGEEVAALPEDSRRTAVEMLAQHAALCPFPDVEEVRDEQDRFVVAHDKSLDVVFGGTPDLLYRRAGGWVWRETKTSRRRLRRDQPLLRQVPQLALAILILSAGAPERSSGGSRVELEHLRSDGCALEELDPASPALVAEAREVVGELVRPLLGDTMYAPNPGDGCAGCEVRRWCAPGVAYLTTGGRAKP</sequence>
<comment type="caution">
    <text evidence="5">The sequence shown here is derived from an EMBL/GenBank/DDBJ whole genome shotgun (WGS) entry which is preliminary data.</text>
</comment>
<gene>
    <name evidence="5" type="ORF">HDA45_002387</name>
</gene>
<dbReference type="GO" id="GO:0004386">
    <property type="term" value="F:helicase activity"/>
    <property type="evidence" value="ECO:0007669"/>
    <property type="project" value="UniProtKB-KW"/>
</dbReference>
<protein>
    <recommendedName>
        <fullName evidence="4">PD-(D/E)XK endonuclease-like domain-containing protein</fullName>
    </recommendedName>
</protein>
<keyword evidence="2" id="KW-0347">Helicase</keyword>
<keyword evidence="6" id="KW-1185">Reference proteome</keyword>
<feature type="domain" description="PD-(D/E)XK endonuclease-like" evidence="4">
    <location>
        <begin position="263"/>
        <end position="498"/>
    </location>
</feature>